<dbReference type="AlphaFoldDB" id="A0A7K1THJ7"/>
<dbReference type="RefSeq" id="WP_157567448.1">
    <property type="nucleotide sequence ID" value="NZ_WQKZ01000004.1"/>
</dbReference>
<evidence type="ECO:0008006" key="4">
    <source>
        <dbReference type="Google" id="ProtNLM"/>
    </source>
</evidence>
<evidence type="ECO:0000313" key="2">
    <source>
        <dbReference type="EMBL" id="MVN77879.1"/>
    </source>
</evidence>
<evidence type="ECO:0000313" key="3">
    <source>
        <dbReference type="Proteomes" id="UP000441336"/>
    </source>
</evidence>
<feature type="transmembrane region" description="Helical" evidence="1">
    <location>
        <begin position="73"/>
        <end position="97"/>
    </location>
</feature>
<protein>
    <recommendedName>
        <fullName evidence="4">DUF2306 domain-containing protein</fullName>
    </recommendedName>
</protein>
<feature type="transmembrane region" description="Helical" evidence="1">
    <location>
        <begin position="109"/>
        <end position="128"/>
    </location>
</feature>
<dbReference type="EMBL" id="WQKZ01000004">
    <property type="protein sequence ID" value="MVN77879.1"/>
    <property type="molecule type" value="Genomic_DNA"/>
</dbReference>
<feature type="transmembrane region" description="Helical" evidence="1">
    <location>
        <begin position="42"/>
        <end position="67"/>
    </location>
</feature>
<keyword evidence="1" id="KW-0472">Membrane</keyword>
<sequence>MATLLLYLRYLHILAGFIGFFVAPVALAVRKGGVAHRRWGQVFFWAMVVAGITSLLLAGLQLLFVSLPAGRSVALLFLLLTGLFSLYLAIFGYRALYLKRLGQGQRPTLADWLLAGVGLPVFGFFVFYGSSHQVVPAIVFGTAGVVRAGTQLWSYLRSTPPRPGQWLRNHISGFMGAYIAAVSAFSATSLHFIPWPWNFLWPSIIGVPYMLWAQRRYVGATGTKTERLAPTARSAA</sequence>
<keyword evidence="3" id="KW-1185">Reference proteome</keyword>
<comment type="caution">
    <text evidence="2">The sequence shown here is derived from an EMBL/GenBank/DDBJ whole genome shotgun (WGS) entry which is preliminary data.</text>
</comment>
<proteinExistence type="predicted"/>
<feature type="transmembrane region" description="Helical" evidence="1">
    <location>
        <begin position="134"/>
        <end position="153"/>
    </location>
</feature>
<gene>
    <name evidence="2" type="ORF">GO988_16230</name>
</gene>
<dbReference type="Proteomes" id="UP000441336">
    <property type="component" value="Unassembled WGS sequence"/>
</dbReference>
<keyword evidence="1" id="KW-0812">Transmembrane</keyword>
<accession>A0A7K1THJ7</accession>
<keyword evidence="1" id="KW-1133">Transmembrane helix</keyword>
<feature type="transmembrane region" description="Helical" evidence="1">
    <location>
        <begin position="6"/>
        <end position="30"/>
    </location>
</feature>
<feature type="transmembrane region" description="Helical" evidence="1">
    <location>
        <begin position="174"/>
        <end position="193"/>
    </location>
</feature>
<reference evidence="2 3" key="1">
    <citation type="submission" date="2019-12" db="EMBL/GenBank/DDBJ databases">
        <title>Hymenobacter sp. HMF4947 Genome sequencing and assembly.</title>
        <authorList>
            <person name="Kang H."/>
            <person name="Cha I."/>
            <person name="Kim H."/>
            <person name="Joh K."/>
        </authorList>
    </citation>
    <scope>NUCLEOTIDE SEQUENCE [LARGE SCALE GENOMIC DNA]</scope>
    <source>
        <strain evidence="2 3">HMF4947</strain>
    </source>
</reference>
<name>A0A7K1THJ7_9BACT</name>
<organism evidence="2 3">
    <name type="scientific">Hymenobacter ginkgonis</name>
    <dbReference type="NCBI Taxonomy" id="2682976"/>
    <lineage>
        <taxon>Bacteria</taxon>
        <taxon>Pseudomonadati</taxon>
        <taxon>Bacteroidota</taxon>
        <taxon>Cytophagia</taxon>
        <taxon>Cytophagales</taxon>
        <taxon>Hymenobacteraceae</taxon>
        <taxon>Hymenobacter</taxon>
    </lineage>
</organism>
<evidence type="ECO:0000256" key="1">
    <source>
        <dbReference type="SAM" id="Phobius"/>
    </source>
</evidence>